<dbReference type="InterPro" id="IPR027417">
    <property type="entry name" value="P-loop_NTPase"/>
</dbReference>
<evidence type="ECO:0000313" key="2">
    <source>
        <dbReference type="EMBL" id="ACY24056.1"/>
    </source>
</evidence>
<feature type="region of interest" description="Disordered" evidence="1">
    <location>
        <begin position="1"/>
        <end position="33"/>
    </location>
</feature>
<keyword evidence="2" id="KW-0614">Plasmid</keyword>
<dbReference type="HOGENOM" id="CLU_019823_1_0_11"/>
<dbReference type="AlphaFoldDB" id="D0LFK7"/>
<evidence type="ECO:0008006" key="4">
    <source>
        <dbReference type="Google" id="ProtNLM"/>
    </source>
</evidence>
<dbReference type="SUPFAM" id="SSF52540">
    <property type="entry name" value="P-loop containing nucleoside triphosphate hydrolases"/>
    <property type="match status" value="1"/>
</dbReference>
<gene>
    <name evidence="2" type="ORF">Gbro_4943</name>
</gene>
<dbReference type="OrthoDB" id="9804380at2"/>
<proteinExistence type="predicted"/>
<dbReference type="Proteomes" id="UP000001219">
    <property type="component" value="Plasmid pGBRO01"/>
</dbReference>
<accession>D0LFK7</accession>
<feature type="region of interest" description="Disordered" evidence="1">
    <location>
        <begin position="89"/>
        <end position="114"/>
    </location>
</feature>
<dbReference type="KEGG" id="gbr:Gbro_4943"/>
<organism evidence="2 3">
    <name type="scientific">Gordonia bronchialis (strain ATCC 25592 / DSM 43247 / BCRC 13721 / JCM 3198 / KCTC 3076 / NBRC 16047 / NCTC 10667)</name>
    <name type="common">Rhodococcus bronchialis</name>
    <dbReference type="NCBI Taxonomy" id="526226"/>
    <lineage>
        <taxon>Bacteria</taxon>
        <taxon>Bacillati</taxon>
        <taxon>Actinomycetota</taxon>
        <taxon>Actinomycetes</taxon>
        <taxon>Mycobacteriales</taxon>
        <taxon>Gordoniaceae</taxon>
        <taxon>Gordonia</taxon>
    </lineage>
</organism>
<evidence type="ECO:0000313" key="3">
    <source>
        <dbReference type="Proteomes" id="UP000001219"/>
    </source>
</evidence>
<dbReference type="eggNOG" id="COG0433">
    <property type="taxonomic scope" value="Bacteria"/>
</dbReference>
<dbReference type="Gene3D" id="3.40.50.300">
    <property type="entry name" value="P-loop containing nucleotide triphosphate hydrolases"/>
    <property type="match status" value="1"/>
</dbReference>
<name>D0LFK7_GORB4</name>
<dbReference type="EMBL" id="CP001803">
    <property type="protein sequence ID" value="ACY24056.1"/>
    <property type="molecule type" value="Genomic_DNA"/>
</dbReference>
<evidence type="ECO:0000256" key="1">
    <source>
        <dbReference type="SAM" id="MobiDB-lite"/>
    </source>
</evidence>
<dbReference type="RefSeq" id="WP_012836526.1">
    <property type="nucleotide sequence ID" value="NC_013442.1"/>
</dbReference>
<protein>
    <recommendedName>
        <fullName evidence="4">ATP/GTP-binding protein</fullName>
    </recommendedName>
</protein>
<sequence length="624" mass="67608">MVITRPPRGTVGPCDELSKPSRRDRRAAAAQTSTEKLTKLPLLTIEERFALERQTTTANPLVALRAKLKLHFDTSRRFNYAKQVREQAAARSSVVDPHQQTRRGLAGEGGGRTGPVAAPVEYRGTTYHAGGLWPFPVGAGAPLVGVPLGLHLYTHAPVCFDPLSWMTRAKHIGQPSFMLLGLPSFGKSTLLRKMMLGMIATGVTALVLGDMRPDYRDLVASLDGGQVITLGLGQGTINPLDMGPLAQIVPILAAAVAERTEAATAARERGDLDGAHTCQALADLAAMKLREVRARIAGDRVRRIKGLLELTRGGEIADYEETAIRAALEVCDRRGRAEDRQPVLKDLVAVISEGPAAVREAYVADTDAEYRREAKALLRTLTALRRGSFGEVFDHETSTPIDIDAPAICIDVSGVEASDRKLKGAVLLTCWEHGFAAIAAAHFLADALCGPKRQFLAVLDEMWQVLRAGVGMVDRVDELTRLNRNIATAVAMCTHTVSDLVALPREEDRATAQGFVERVAALIVGALPRKEMDRLSDIKPFTDTEIADITSWSSPPALTGDSRTNNAPPGRGKFYIKIGEQGTPGLPFRTILTDVEIESGIHDTNRRFDATDHDWSRELAEVAA</sequence>
<keyword evidence="3" id="KW-1185">Reference proteome</keyword>
<geneLocation type="plasmid" evidence="2 3">
    <name>pGBRO01</name>
</geneLocation>
<reference evidence="2 3" key="1">
    <citation type="journal article" date="2010" name="Stand. Genomic Sci.">
        <title>Complete genome sequence of Gordonia bronchialis type strain (3410).</title>
        <authorList>
            <person name="Ivanova N."/>
            <person name="Sikorski J."/>
            <person name="Jando M."/>
            <person name="Lapidus A."/>
            <person name="Nolan M."/>
            <person name="Lucas S."/>
            <person name="Del Rio T.G."/>
            <person name="Tice H."/>
            <person name="Copeland A."/>
            <person name="Cheng J.F."/>
            <person name="Chen F."/>
            <person name="Bruce D."/>
            <person name="Goodwin L."/>
            <person name="Pitluck S."/>
            <person name="Mavromatis K."/>
            <person name="Ovchinnikova G."/>
            <person name="Pati A."/>
            <person name="Chen A."/>
            <person name="Palaniappan K."/>
            <person name="Land M."/>
            <person name="Hauser L."/>
            <person name="Chang Y.J."/>
            <person name="Jeffries C.D."/>
            <person name="Chain P."/>
            <person name="Saunders E."/>
            <person name="Han C."/>
            <person name="Detter J.C."/>
            <person name="Brettin T."/>
            <person name="Rohde M."/>
            <person name="Goker M."/>
            <person name="Bristow J."/>
            <person name="Eisen J.A."/>
            <person name="Markowitz V."/>
            <person name="Hugenholtz P."/>
            <person name="Klenk H.P."/>
            <person name="Kyrpides N.C."/>
        </authorList>
    </citation>
    <scope>NUCLEOTIDE SEQUENCE [LARGE SCALE GENOMIC DNA]</scope>
    <source>
        <strain evidence="3">ATCC 25592 / DSM 43247 / BCRC 13721 / JCM 3198 / KCTC 3076 / NBRC 16047 / NCTC 10667</strain>
        <plasmid evidence="3">pGBRO01</plasmid>
    </source>
</reference>